<dbReference type="Pfam" id="PF11304">
    <property type="entry name" value="DUF3106"/>
    <property type="match status" value="1"/>
</dbReference>
<evidence type="ECO:0000313" key="3">
    <source>
        <dbReference type="Proteomes" id="UP000061010"/>
    </source>
</evidence>
<name>A0A0S1AV17_9GAMM</name>
<proteinExistence type="predicted"/>
<feature type="chain" id="PRO_5006588466" evidence="1">
    <location>
        <begin position="23"/>
        <end position="191"/>
    </location>
</feature>
<dbReference type="InterPro" id="IPR021455">
    <property type="entry name" value="DUF3106"/>
</dbReference>
<accession>A0A0S1AV17</accession>
<reference evidence="2 3" key="1">
    <citation type="journal article" date="2015" name="Genome Announc.">
        <title>Complete Genome Sequencing of Stenotrophomonas acidaminiphila ZAC14D2_NAIMI4_2, a Multidrug-Resistant Strain Isolated from Sediments of a Polluted River in Mexico, Uncovers New Antibiotic Resistance Genes and a Novel Class-II Lasso Peptide Biosynthesis Gene Cluster.</title>
        <authorList>
            <person name="Vinuesa P."/>
            <person name="Ochoa-Sanchez L.E."/>
        </authorList>
    </citation>
    <scope>NUCLEOTIDE SEQUENCE [LARGE SCALE GENOMIC DNA]</scope>
    <source>
        <strain evidence="2 3">ZAC14D2_NAIMI4_2</strain>
    </source>
</reference>
<dbReference type="PATRIC" id="fig|128780.6.peg.140"/>
<evidence type="ECO:0000313" key="2">
    <source>
        <dbReference type="EMBL" id="ALJ26602.1"/>
    </source>
</evidence>
<keyword evidence="3" id="KW-1185">Reference proteome</keyword>
<dbReference type="OrthoDB" id="6054283at2"/>
<dbReference type="RefSeq" id="WP_082393740.1">
    <property type="nucleotide sequence ID" value="NZ_DAMDNZ010000002.1"/>
</dbReference>
<gene>
    <name evidence="2" type="ORF">AOT14_01400</name>
</gene>
<dbReference type="Proteomes" id="UP000061010">
    <property type="component" value="Chromosome"/>
</dbReference>
<dbReference type="AlphaFoldDB" id="A0A0S1AV17"/>
<dbReference type="EMBL" id="CP012900">
    <property type="protein sequence ID" value="ALJ26602.1"/>
    <property type="molecule type" value="Genomic_DNA"/>
</dbReference>
<evidence type="ECO:0000256" key="1">
    <source>
        <dbReference type="SAM" id="SignalP"/>
    </source>
</evidence>
<protein>
    <submittedName>
        <fullName evidence="2">Secreted protein</fullName>
    </submittedName>
</protein>
<keyword evidence="1" id="KW-0732">Signal</keyword>
<feature type="signal peptide" evidence="1">
    <location>
        <begin position="1"/>
        <end position="22"/>
    </location>
</feature>
<dbReference type="KEGG" id="sacz:AOT14_01400"/>
<sequence precursor="true">MPRIERLLPLLLALLPAAPSLATPAALPAVPVAQTGTATPGPDPRAHWPALDPARQRELRARYAAWRALPESERQRVRRAAADMAALPPAEREALRNRFVALDRLHRDGWRLGPQLGAHYPKLQPLLGYLPEHQRAPMLALLYQLDATQLAQLGVLSQRTPPQERDALRERLLALPPAQRADWLRQSTESR</sequence>
<organism evidence="2 3">
    <name type="scientific">Stenotrophomonas acidaminiphila</name>
    <dbReference type="NCBI Taxonomy" id="128780"/>
    <lineage>
        <taxon>Bacteria</taxon>
        <taxon>Pseudomonadati</taxon>
        <taxon>Pseudomonadota</taxon>
        <taxon>Gammaproteobacteria</taxon>
        <taxon>Lysobacterales</taxon>
        <taxon>Lysobacteraceae</taxon>
        <taxon>Stenotrophomonas</taxon>
    </lineage>
</organism>